<evidence type="ECO:0000313" key="2">
    <source>
        <dbReference type="Proteomes" id="UP001447516"/>
    </source>
</evidence>
<dbReference type="RefSeq" id="WP_346228182.1">
    <property type="nucleotide sequence ID" value="NZ_JBDJAW010000021.1"/>
</dbReference>
<proteinExistence type="predicted"/>
<gene>
    <name evidence="1" type="ORF">AAH991_24200</name>
</gene>
<reference evidence="1 2" key="1">
    <citation type="submission" date="2024-05" db="EMBL/GenBank/DDBJ databases">
        <title>Microbispora sp.ZYX-F-249.</title>
        <authorList>
            <person name="Xie H."/>
        </authorList>
    </citation>
    <scope>NUCLEOTIDE SEQUENCE [LARGE SCALE GENOMIC DNA]</scope>
    <source>
        <strain evidence="1 2">ZYX-F-249</strain>
    </source>
</reference>
<organism evidence="1 2">
    <name type="scientific">Microbispora maris</name>
    <dbReference type="NCBI Taxonomy" id="3144104"/>
    <lineage>
        <taxon>Bacteria</taxon>
        <taxon>Bacillati</taxon>
        <taxon>Actinomycetota</taxon>
        <taxon>Actinomycetes</taxon>
        <taxon>Streptosporangiales</taxon>
        <taxon>Streptosporangiaceae</taxon>
        <taxon>Microbispora</taxon>
    </lineage>
</organism>
<sequence>MSGTYQIHSSQDDAILSSIKNSVRRTASIDRTTDRESTLPESRLAEVDTAVVIVNEDRRRSRDCKNNGSVAVDWTDPTLVIFLRRGDER</sequence>
<comment type="caution">
    <text evidence="1">The sequence shown here is derived from an EMBL/GenBank/DDBJ whole genome shotgun (WGS) entry which is preliminary data.</text>
</comment>
<keyword evidence="2" id="KW-1185">Reference proteome</keyword>
<evidence type="ECO:0000313" key="1">
    <source>
        <dbReference type="EMBL" id="MEN3538234.1"/>
    </source>
</evidence>
<accession>A0ABV0ASH4</accession>
<protein>
    <submittedName>
        <fullName evidence="1">Uncharacterized protein</fullName>
    </submittedName>
</protein>
<name>A0ABV0ASH4_9ACTN</name>
<dbReference type="Proteomes" id="UP001447516">
    <property type="component" value="Unassembled WGS sequence"/>
</dbReference>
<dbReference type="EMBL" id="JBDJAW010000021">
    <property type="protein sequence ID" value="MEN3538234.1"/>
    <property type="molecule type" value="Genomic_DNA"/>
</dbReference>